<gene>
    <name evidence="1" type="ORF">OUZ56_007272</name>
</gene>
<evidence type="ECO:0000313" key="1">
    <source>
        <dbReference type="EMBL" id="KAK4005572.1"/>
    </source>
</evidence>
<sequence length="77" mass="9091">MASQLYRCNNQRHSVVRYNVERSTSENNHHYRDCPIRNDRLIASLSDNHEMVSHHMISQLRQLQNTTKTTGERDAPQ</sequence>
<dbReference type="Proteomes" id="UP001234178">
    <property type="component" value="Unassembled WGS sequence"/>
</dbReference>
<protein>
    <submittedName>
        <fullName evidence="1">Uncharacterized protein</fullName>
    </submittedName>
</protein>
<comment type="caution">
    <text evidence="1">The sequence shown here is derived from an EMBL/GenBank/DDBJ whole genome shotgun (WGS) entry which is preliminary data.</text>
</comment>
<keyword evidence="2" id="KW-1185">Reference proteome</keyword>
<evidence type="ECO:0000313" key="2">
    <source>
        <dbReference type="Proteomes" id="UP001234178"/>
    </source>
</evidence>
<name>A0ABQ9YY37_9CRUS</name>
<reference evidence="1 2" key="1">
    <citation type="journal article" date="2023" name="Nucleic Acids Res.">
        <title>The hologenome of Daphnia magna reveals possible DNA methylation and microbiome-mediated evolution of the host genome.</title>
        <authorList>
            <person name="Chaturvedi A."/>
            <person name="Li X."/>
            <person name="Dhandapani V."/>
            <person name="Marshall H."/>
            <person name="Kissane S."/>
            <person name="Cuenca-Cambronero M."/>
            <person name="Asole G."/>
            <person name="Calvet F."/>
            <person name="Ruiz-Romero M."/>
            <person name="Marangio P."/>
            <person name="Guigo R."/>
            <person name="Rago D."/>
            <person name="Mirbahai L."/>
            <person name="Eastwood N."/>
            <person name="Colbourne J.K."/>
            <person name="Zhou J."/>
            <person name="Mallon E."/>
            <person name="Orsini L."/>
        </authorList>
    </citation>
    <scope>NUCLEOTIDE SEQUENCE [LARGE SCALE GENOMIC DNA]</scope>
    <source>
        <strain evidence="1">LRV0_1</strain>
    </source>
</reference>
<accession>A0ABQ9YY37</accession>
<dbReference type="EMBL" id="JAOYFB010000001">
    <property type="protein sequence ID" value="KAK4005572.1"/>
    <property type="molecule type" value="Genomic_DNA"/>
</dbReference>
<proteinExistence type="predicted"/>
<organism evidence="1 2">
    <name type="scientific">Daphnia magna</name>
    <dbReference type="NCBI Taxonomy" id="35525"/>
    <lineage>
        <taxon>Eukaryota</taxon>
        <taxon>Metazoa</taxon>
        <taxon>Ecdysozoa</taxon>
        <taxon>Arthropoda</taxon>
        <taxon>Crustacea</taxon>
        <taxon>Branchiopoda</taxon>
        <taxon>Diplostraca</taxon>
        <taxon>Cladocera</taxon>
        <taxon>Anomopoda</taxon>
        <taxon>Daphniidae</taxon>
        <taxon>Daphnia</taxon>
    </lineage>
</organism>